<keyword evidence="2" id="KW-0521">NADP</keyword>
<organism evidence="5 6">
    <name type="scientific">Moniliophthora roreri</name>
    <name type="common">Frosty pod rot fungus</name>
    <name type="synonym">Monilia roreri</name>
    <dbReference type="NCBI Taxonomy" id="221103"/>
    <lineage>
        <taxon>Eukaryota</taxon>
        <taxon>Fungi</taxon>
        <taxon>Dikarya</taxon>
        <taxon>Basidiomycota</taxon>
        <taxon>Agaricomycotina</taxon>
        <taxon>Agaricomycetes</taxon>
        <taxon>Agaricomycetidae</taxon>
        <taxon>Agaricales</taxon>
        <taxon>Marasmiineae</taxon>
        <taxon>Marasmiaceae</taxon>
        <taxon>Moniliophthora</taxon>
    </lineage>
</organism>
<dbReference type="PRINTS" id="PR00080">
    <property type="entry name" value="SDRFAMILY"/>
</dbReference>
<keyword evidence="3" id="KW-0560">Oxidoreductase</keyword>
<sequence>MRAITTQKVVVITGCSDGGIGAALARVLAYKGCLVYATARCSKSMSTLTGPNIRHLQVDVTEQGSIQAAVEVVYEQEGRVDILISNAGVHCTGPVLDVTLEHAQKTYDTNVFGLMRLVKAFVPRMAERRTGLVVVIGSVRSELPTPFAGIYSSSKAAVRSYTETLSMECQPLGVDVMLINPGSVTSNIVKNQGSYQTPEKSLYKNFTDAITHVMMQSQSKKYNTMDTMDFAQRVSDKILAKKPPRYMCLGGATTLIKALQLLPRQWALQLLWVVLSRAKP</sequence>
<protein>
    <submittedName>
        <fullName evidence="5">Putative NAD-binding protein</fullName>
    </submittedName>
</protein>
<name>A0A0W0GAB1_MONRR</name>
<dbReference type="PROSITE" id="PS00061">
    <property type="entry name" value="ADH_SHORT"/>
    <property type="match status" value="1"/>
</dbReference>
<comment type="similarity">
    <text evidence="1 4">Belongs to the short-chain dehydrogenases/reductases (SDR) family.</text>
</comment>
<dbReference type="CDD" id="cd05374">
    <property type="entry name" value="17beta-HSD-like_SDR_c"/>
    <property type="match status" value="1"/>
</dbReference>
<dbReference type="Gene3D" id="3.40.50.720">
    <property type="entry name" value="NAD(P)-binding Rossmann-like Domain"/>
    <property type="match status" value="1"/>
</dbReference>
<dbReference type="GO" id="GO:0005783">
    <property type="term" value="C:endoplasmic reticulum"/>
    <property type="evidence" value="ECO:0007669"/>
    <property type="project" value="TreeGrafter"/>
</dbReference>
<evidence type="ECO:0000256" key="1">
    <source>
        <dbReference type="ARBA" id="ARBA00006484"/>
    </source>
</evidence>
<dbReference type="Proteomes" id="UP000054988">
    <property type="component" value="Unassembled WGS sequence"/>
</dbReference>
<dbReference type="InterPro" id="IPR002347">
    <property type="entry name" value="SDR_fam"/>
</dbReference>
<dbReference type="SUPFAM" id="SSF51735">
    <property type="entry name" value="NAD(P)-binding Rossmann-fold domains"/>
    <property type="match status" value="1"/>
</dbReference>
<dbReference type="EMBL" id="LATX01000682">
    <property type="protein sequence ID" value="KTB45482.1"/>
    <property type="molecule type" value="Genomic_DNA"/>
</dbReference>
<comment type="caution">
    <text evidence="5">The sequence shown here is derived from an EMBL/GenBank/DDBJ whole genome shotgun (WGS) entry which is preliminary data.</text>
</comment>
<dbReference type="InterPro" id="IPR020904">
    <property type="entry name" value="Sc_DH/Rdtase_CS"/>
</dbReference>
<evidence type="ECO:0000256" key="3">
    <source>
        <dbReference type="ARBA" id="ARBA00023002"/>
    </source>
</evidence>
<dbReference type="PRINTS" id="PR00081">
    <property type="entry name" value="GDHRDH"/>
</dbReference>
<evidence type="ECO:0000313" key="6">
    <source>
        <dbReference type="Proteomes" id="UP000054988"/>
    </source>
</evidence>
<dbReference type="eggNOG" id="KOG1209">
    <property type="taxonomic scope" value="Eukaryota"/>
</dbReference>
<dbReference type="PANTHER" id="PTHR44169:SF6">
    <property type="entry name" value="NADPH-DEPENDENT 1-ACYLDIHYDROXYACETONE PHOSPHATE REDUCTASE"/>
    <property type="match status" value="1"/>
</dbReference>
<evidence type="ECO:0000313" key="5">
    <source>
        <dbReference type="EMBL" id="KTB45482.1"/>
    </source>
</evidence>
<accession>A0A0W0GAB1</accession>
<dbReference type="Pfam" id="PF00106">
    <property type="entry name" value="adh_short"/>
    <property type="match status" value="1"/>
</dbReference>
<evidence type="ECO:0000256" key="4">
    <source>
        <dbReference type="RuleBase" id="RU000363"/>
    </source>
</evidence>
<evidence type="ECO:0000256" key="2">
    <source>
        <dbReference type="ARBA" id="ARBA00022857"/>
    </source>
</evidence>
<dbReference type="PANTHER" id="PTHR44169">
    <property type="entry name" value="NADPH-DEPENDENT 1-ACYLDIHYDROXYACETONE PHOSPHATE REDUCTASE"/>
    <property type="match status" value="1"/>
</dbReference>
<dbReference type="InterPro" id="IPR036291">
    <property type="entry name" value="NAD(P)-bd_dom_sf"/>
</dbReference>
<dbReference type="GO" id="GO:0016491">
    <property type="term" value="F:oxidoreductase activity"/>
    <property type="evidence" value="ECO:0007669"/>
    <property type="project" value="UniProtKB-KW"/>
</dbReference>
<dbReference type="AlphaFoldDB" id="A0A0W0GAB1"/>
<proteinExistence type="inferred from homology"/>
<reference evidence="5 6" key="1">
    <citation type="submission" date="2015-12" db="EMBL/GenBank/DDBJ databases">
        <title>Draft genome sequence of Moniliophthora roreri, the causal agent of frosty pod rot of cacao.</title>
        <authorList>
            <person name="Aime M.C."/>
            <person name="Diaz-Valderrama J.R."/>
            <person name="Kijpornyongpan T."/>
            <person name="Phillips-Mora W."/>
        </authorList>
    </citation>
    <scope>NUCLEOTIDE SEQUENCE [LARGE SCALE GENOMIC DNA]</scope>
    <source>
        <strain evidence="5 6">MCA 2952</strain>
    </source>
</reference>
<gene>
    <name evidence="5" type="ORF">WG66_1934</name>
</gene>